<evidence type="ECO:0000256" key="5">
    <source>
        <dbReference type="ARBA" id="ARBA00022989"/>
    </source>
</evidence>
<dbReference type="RefSeq" id="WP_023433324.1">
    <property type="nucleotide sequence ID" value="NZ_AWXZ01000039.1"/>
</dbReference>
<sequence length="251" mass="27349">MTIYGYRIPMMASLIVWCILWEIVGRLDLLLLFPPFSDVLVALGDVVNSRSFASAVSITLYSYAWGLGLAIVFGVALGFLMGTVPVADRLLNMWVNVFLSAPLSALVPVIMILFGMGAPTVIVTVFMFAVWIIALDTRAGVLHVPASLLEMARSFGASRWTTTWKIVLWAAMPEILAGIRLGVIRGVKGVVIGQLLVSIIGVGALFTTYSNNFLMEHFWALTLILFAFALTVGQLIALLEARIDYYAGARS</sequence>
<evidence type="ECO:0000313" key="9">
    <source>
        <dbReference type="EMBL" id="ESR23137.1"/>
    </source>
</evidence>
<keyword evidence="10" id="KW-1185">Reference proteome</keyword>
<dbReference type="Pfam" id="PF00528">
    <property type="entry name" value="BPD_transp_1"/>
    <property type="match status" value="1"/>
</dbReference>
<keyword evidence="3" id="KW-1003">Cell membrane</keyword>
<evidence type="ECO:0000256" key="6">
    <source>
        <dbReference type="ARBA" id="ARBA00023136"/>
    </source>
</evidence>
<dbReference type="PANTHER" id="PTHR30151:SF0">
    <property type="entry name" value="ABC TRANSPORTER PERMEASE PROTEIN MJ0413-RELATED"/>
    <property type="match status" value="1"/>
</dbReference>
<comment type="caution">
    <text evidence="9">The sequence shown here is derived from an EMBL/GenBank/DDBJ whole genome shotgun (WGS) entry which is preliminary data.</text>
</comment>
<dbReference type="SUPFAM" id="SSF161098">
    <property type="entry name" value="MetI-like"/>
    <property type="match status" value="1"/>
</dbReference>
<dbReference type="AlphaFoldDB" id="V4QTP4"/>
<comment type="similarity">
    <text evidence="7">Belongs to the binding-protein-dependent transport system permease family.</text>
</comment>
<gene>
    <name evidence="9" type="ORF">N177_3205</name>
</gene>
<keyword evidence="5 7" id="KW-1133">Transmembrane helix</keyword>
<reference evidence="9 10" key="1">
    <citation type="journal article" date="2014" name="Genome Announc.">
        <title>Draft Genome Sequence of Lutibaculum baratangense Strain AMV1T, Isolated from a Mud Volcano in Andamans, India.</title>
        <authorList>
            <person name="Singh A."/>
            <person name="Sreenivas A."/>
            <person name="Sathyanarayana Reddy G."/>
            <person name="Pinnaka A.K."/>
            <person name="Shivaji S."/>
        </authorList>
    </citation>
    <scope>NUCLEOTIDE SEQUENCE [LARGE SCALE GENOMIC DNA]</scope>
    <source>
        <strain evidence="9 10">AMV1</strain>
    </source>
</reference>
<dbReference type="InterPro" id="IPR035906">
    <property type="entry name" value="MetI-like_sf"/>
</dbReference>
<keyword evidence="2 7" id="KW-0813">Transport</keyword>
<dbReference type="InterPro" id="IPR000515">
    <property type="entry name" value="MetI-like"/>
</dbReference>
<evidence type="ECO:0000259" key="8">
    <source>
        <dbReference type="PROSITE" id="PS50928"/>
    </source>
</evidence>
<accession>V4QTP4</accession>
<feature type="transmembrane region" description="Helical" evidence="7">
    <location>
        <begin position="7"/>
        <end position="24"/>
    </location>
</feature>
<keyword evidence="4 7" id="KW-0812">Transmembrane</keyword>
<evidence type="ECO:0000256" key="1">
    <source>
        <dbReference type="ARBA" id="ARBA00004651"/>
    </source>
</evidence>
<feature type="transmembrane region" description="Helical" evidence="7">
    <location>
        <begin position="121"/>
        <end position="146"/>
    </location>
</feature>
<dbReference type="PANTHER" id="PTHR30151">
    <property type="entry name" value="ALKANE SULFONATE ABC TRANSPORTER-RELATED, MEMBRANE SUBUNIT"/>
    <property type="match status" value="1"/>
</dbReference>
<dbReference type="EMBL" id="AWXZ01000039">
    <property type="protein sequence ID" value="ESR23137.1"/>
    <property type="molecule type" value="Genomic_DNA"/>
</dbReference>
<feature type="transmembrane region" description="Helical" evidence="7">
    <location>
        <begin position="60"/>
        <end position="81"/>
    </location>
</feature>
<evidence type="ECO:0000256" key="3">
    <source>
        <dbReference type="ARBA" id="ARBA00022475"/>
    </source>
</evidence>
<dbReference type="STRING" id="631454.N177_3205"/>
<evidence type="ECO:0000256" key="7">
    <source>
        <dbReference type="RuleBase" id="RU363032"/>
    </source>
</evidence>
<name>V4QTP4_9HYPH</name>
<feature type="transmembrane region" description="Helical" evidence="7">
    <location>
        <begin position="217"/>
        <end position="239"/>
    </location>
</feature>
<protein>
    <recommendedName>
        <fullName evidence="8">ABC transmembrane type-1 domain-containing protein</fullName>
    </recommendedName>
</protein>
<comment type="subcellular location">
    <subcellularLocation>
        <location evidence="1 7">Cell membrane</location>
        <topology evidence="1 7">Multi-pass membrane protein</topology>
    </subcellularLocation>
</comment>
<dbReference type="PROSITE" id="PS50928">
    <property type="entry name" value="ABC_TM1"/>
    <property type="match status" value="1"/>
</dbReference>
<dbReference type="PATRIC" id="fig|631454.5.peg.3165"/>
<feature type="transmembrane region" description="Helical" evidence="7">
    <location>
        <begin position="190"/>
        <end position="211"/>
    </location>
</feature>
<dbReference type="GO" id="GO:0055085">
    <property type="term" value="P:transmembrane transport"/>
    <property type="evidence" value="ECO:0007669"/>
    <property type="project" value="InterPro"/>
</dbReference>
<dbReference type="Gene3D" id="1.10.3720.10">
    <property type="entry name" value="MetI-like"/>
    <property type="match status" value="1"/>
</dbReference>
<keyword evidence="6 7" id="KW-0472">Membrane</keyword>
<dbReference type="GO" id="GO:0005886">
    <property type="term" value="C:plasma membrane"/>
    <property type="evidence" value="ECO:0007669"/>
    <property type="project" value="UniProtKB-SubCell"/>
</dbReference>
<evidence type="ECO:0000256" key="4">
    <source>
        <dbReference type="ARBA" id="ARBA00022692"/>
    </source>
</evidence>
<dbReference type="CDD" id="cd06261">
    <property type="entry name" value="TM_PBP2"/>
    <property type="match status" value="1"/>
</dbReference>
<proteinExistence type="inferred from homology"/>
<feature type="domain" description="ABC transmembrane type-1" evidence="8">
    <location>
        <begin position="56"/>
        <end position="236"/>
    </location>
</feature>
<dbReference type="eggNOG" id="COG0600">
    <property type="taxonomic scope" value="Bacteria"/>
</dbReference>
<feature type="transmembrane region" description="Helical" evidence="7">
    <location>
        <begin position="93"/>
        <end position="114"/>
    </location>
</feature>
<dbReference type="Proteomes" id="UP000017819">
    <property type="component" value="Unassembled WGS sequence"/>
</dbReference>
<evidence type="ECO:0000313" key="10">
    <source>
        <dbReference type="Proteomes" id="UP000017819"/>
    </source>
</evidence>
<organism evidence="9 10">
    <name type="scientific">Lutibaculum baratangense AMV1</name>
    <dbReference type="NCBI Taxonomy" id="631454"/>
    <lineage>
        <taxon>Bacteria</taxon>
        <taxon>Pseudomonadati</taxon>
        <taxon>Pseudomonadota</taxon>
        <taxon>Alphaproteobacteria</taxon>
        <taxon>Hyphomicrobiales</taxon>
        <taxon>Tepidamorphaceae</taxon>
        <taxon>Lutibaculum</taxon>
    </lineage>
</organism>
<dbReference type="OrthoDB" id="9799271at2"/>
<evidence type="ECO:0000256" key="2">
    <source>
        <dbReference type="ARBA" id="ARBA00022448"/>
    </source>
</evidence>